<name>A0A0E4HJ06_9BACL</name>
<keyword evidence="1" id="KW-0812">Transmembrane</keyword>
<dbReference type="HOGENOM" id="CLU_1249599_0_0_9"/>
<keyword evidence="1" id="KW-0472">Membrane</keyword>
<dbReference type="RefSeq" id="WP_020434276.1">
    <property type="nucleotide sequence ID" value="NZ_AGBD01001965.1"/>
</dbReference>
<keyword evidence="2" id="KW-0732">Signal</keyword>
<dbReference type="Proteomes" id="UP000033163">
    <property type="component" value="Chromosome I"/>
</dbReference>
<evidence type="ECO:0000313" key="3">
    <source>
        <dbReference type="EMBL" id="CQR59085.1"/>
    </source>
</evidence>
<accession>A0A0E4HJ06</accession>
<sequence>MLLTLASFFLFLTLLSPAWAQTVTEDVVSFANTEGLALIKEGLSKDPEGYGYANEAEISEITVGEGMQIHFIDGSKLRTASDSLIETATPQENWEFLVLSDGTPKSKMVIQKNSNGSFQVTEFGGNPDTLAYAIQSLLAEGEVSEPTLIRERDEYIAAFKKDNQELVIAPQQASSAELKGLTSNSEPQAPEHLIDVLQKMQNDSSNDEKDGSGTIASQYNADNNNQLTRSITISAIIALVAVLLIWAYLRRRKLL</sequence>
<feature type="signal peptide" evidence="2">
    <location>
        <begin position="1"/>
        <end position="20"/>
    </location>
</feature>
<proteinExistence type="predicted"/>
<keyword evidence="1" id="KW-1133">Transmembrane helix</keyword>
<reference evidence="4" key="1">
    <citation type="submission" date="2015-03" db="EMBL/GenBank/DDBJ databases">
        <authorList>
            <person name="Wibberg D."/>
        </authorList>
    </citation>
    <scope>NUCLEOTIDE SEQUENCE [LARGE SCALE GENOMIC DNA]</scope>
</reference>
<protein>
    <submittedName>
        <fullName evidence="3">Putative secreted protein</fullName>
    </submittedName>
</protein>
<dbReference type="AlphaFoldDB" id="A0A0E4HJ06"/>
<feature type="transmembrane region" description="Helical" evidence="1">
    <location>
        <begin position="231"/>
        <end position="249"/>
    </location>
</feature>
<dbReference type="KEGG" id="pri:PRIO_6738"/>
<gene>
    <name evidence="3" type="ORF">PRIO_6738</name>
</gene>
<evidence type="ECO:0000256" key="2">
    <source>
        <dbReference type="SAM" id="SignalP"/>
    </source>
</evidence>
<feature type="chain" id="PRO_5002420871" evidence="2">
    <location>
        <begin position="21"/>
        <end position="255"/>
    </location>
</feature>
<evidence type="ECO:0000313" key="4">
    <source>
        <dbReference type="Proteomes" id="UP000033163"/>
    </source>
</evidence>
<dbReference type="EMBL" id="LN831776">
    <property type="protein sequence ID" value="CQR59085.1"/>
    <property type="molecule type" value="Genomic_DNA"/>
</dbReference>
<organism evidence="3 4">
    <name type="scientific">Paenibacillus riograndensis SBR5</name>
    <dbReference type="NCBI Taxonomy" id="1073571"/>
    <lineage>
        <taxon>Bacteria</taxon>
        <taxon>Bacillati</taxon>
        <taxon>Bacillota</taxon>
        <taxon>Bacilli</taxon>
        <taxon>Bacillales</taxon>
        <taxon>Paenibacillaceae</taxon>
        <taxon>Paenibacillus</taxon>
        <taxon>Paenibacillus sonchi group</taxon>
    </lineage>
</organism>
<evidence type="ECO:0000256" key="1">
    <source>
        <dbReference type="SAM" id="Phobius"/>
    </source>
</evidence>
<dbReference type="PATRIC" id="fig|1073571.4.peg.7203"/>